<proteinExistence type="predicted"/>
<dbReference type="PANTHER" id="PTHR43798">
    <property type="entry name" value="MONOACYLGLYCEROL LIPASE"/>
    <property type="match status" value="1"/>
</dbReference>
<reference evidence="3" key="1">
    <citation type="submission" date="2016-10" db="EMBL/GenBank/DDBJ databases">
        <authorList>
            <person name="Varghese N."/>
            <person name="Submissions S."/>
        </authorList>
    </citation>
    <scope>NUCLEOTIDE SEQUENCE [LARGE SCALE GENOMIC DNA]</scope>
    <source>
        <strain evidence="3">Nm69</strain>
    </source>
</reference>
<accession>A0A1I3ZU13</accession>
<sequence>MKRIISKDGTSIACWQQGKGDALLLIHGTTSDHLAWSPVSALAQYFSVWTMDRRGRGDSDDSGHYAFERECEDVAAVIDAIGTNVHLLGHSFGGLCALEATRLTENIRSLILYEPSISLTGSGWSATVETNLKILHESEKWEEVLLLFYRDILKTPRSELMALQAGPNWKARTATSRTILRELRSIDHYVFNPQRFSFLQIPVLLLLGGDSPARRYDTANLLSQSLPNSRIEILQGQQHSAMRTAPDLFTHEIVRFLNN</sequence>
<keyword evidence="3" id="KW-1185">Reference proteome</keyword>
<name>A0A1I3ZU13_9PROT</name>
<dbReference type="Proteomes" id="UP000199533">
    <property type="component" value="Unassembled WGS sequence"/>
</dbReference>
<dbReference type="AlphaFoldDB" id="A0A1I3ZU13"/>
<dbReference type="RefSeq" id="WP_090698162.1">
    <property type="nucleotide sequence ID" value="NZ_FOSP01000007.1"/>
</dbReference>
<dbReference type="SUPFAM" id="SSF53474">
    <property type="entry name" value="alpha/beta-Hydrolases"/>
    <property type="match status" value="1"/>
</dbReference>
<dbReference type="InterPro" id="IPR000073">
    <property type="entry name" value="AB_hydrolase_1"/>
</dbReference>
<dbReference type="InterPro" id="IPR029058">
    <property type="entry name" value="AB_hydrolase_fold"/>
</dbReference>
<dbReference type="GO" id="GO:0016020">
    <property type="term" value="C:membrane"/>
    <property type="evidence" value="ECO:0007669"/>
    <property type="project" value="TreeGrafter"/>
</dbReference>
<gene>
    <name evidence="2" type="ORF">SAMN05216302_100762</name>
</gene>
<dbReference type="PANTHER" id="PTHR43798:SF33">
    <property type="entry name" value="HYDROLASE, PUTATIVE (AFU_ORTHOLOGUE AFUA_2G14860)-RELATED"/>
    <property type="match status" value="1"/>
</dbReference>
<protein>
    <submittedName>
        <fullName evidence="2">Pimeloyl-ACP methyl ester carboxylesterase</fullName>
    </submittedName>
</protein>
<dbReference type="Pfam" id="PF12697">
    <property type="entry name" value="Abhydrolase_6"/>
    <property type="match status" value="1"/>
</dbReference>
<dbReference type="InterPro" id="IPR050266">
    <property type="entry name" value="AB_hydrolase_sf"/>
</dbReference>
<evidence type="ECO:0000259" key="1">
    <source>
        <dbReference type="Pfam" id="PF12697"/>
    </source>
</evidence>
<dbReference type="STRING" id="52441.SAMN05216302_100762"/>
<feature type="domain" description="AB hydrolase-1" evidence="1">
    <location>
        <begin position="23"/>
        <end position="249"/>
    </location>
</feature>
<organism evidence="2 3">
    <name type="scientific">Nitrosomonas aestuarii</name>
    <dbReference type="NCBI Taxonomy" id="52441"/>
    <lineage>
        <taxon>Bacteria</taxon>
        <taxon>Pseudomonadati</taxon>
        <taxon>Pseudomonadota</taxon>
        <taxon>Betaproteobacteria</taxon>
        <taxon>Nitrosomonadales</taxon>
        <taxon>Nitrosomonadaceae</taxon>
        <taxon>Nitrosomonas</taxon>
    </lineage>
</organism>
<dbReference type="EMBL" id="FOSP01000007">
    <property type="protein sequence ID" value="SFK47493.1"/>
    <property type="molecule type" value="Genomic_DNA"/>
</dbReference>
<dbReference type="Gene3D" id="3.40.50.1820">
    <property type="entry name" value="alpha/beta hydrolase"/>
    <property type="match status" value="1"/>
</dbReference>
<evidence type="ECO:0000313" key="3">
    <source>
        <dbReference type="Proteomes" id="UP000199533"/>
    </source>
</evidence>
<dbReference type="OrthoDB" id="64748at2"/>
<evidence type="ECO:0000313" key="2">
    <source>
        <dbReference type="EMBL" id="SFK47493.1"/>
    </source>
</evidence>